<evidence type="ECO:0000256" key="1">
    <source>
        <dbReference type="SAM" id="MobiDB-lite"/>
    </source>
</evidence>
<evidence type="ECO:0000256" key="2">
    <source>
        <dbReference type="SAM" id="Phobius"/>
    </source>
</evidence>
<organism evidence="3 4">
    <name type="scientific">Acidaminococcus fermentans</name>
    <dbReference type="NCBI Taxonomy" id="905"/>
    <lineage>
        <taxon>Bacteria</taxon>
        <taxon>Bacillati</taxon>
        <taxon>Bacillota</taxon>
        <taxon>Negativicutes</taxon>
        <taxon>Acidaminococcales</taxon>
        <taxon>Acidaminococcaceae</taxon>
        <taxon>Acidaminococcus</taxon>
    </lineage>
</organism>
<keyword evidence="2" id="KW-1133">Transmembrane helix</keyword>
<dbReference type="GO" id="GO:0051301">
    <property type="term" value="P:cell division"/>
    <property type="evidence" value="ECO:0007669"/>
    <property type="project" value="UniProtKB-KW"/>
</dbReference>
<keyword evidence="3" id="KW-0132">Cell division</keyword>
<evidence type="ECO:0000313" key="3">
    <source>
        <dbReference type="EMBL" id="MSS81064.1"/>
    </source>
</evidence>
<dbReference type="EMBL" id="VULN01000001">
    <property type="protein sequence ID" value="MSS81064.1"/>
    <property type="molecule type" value="Genomic_DNA"/>
</dbReference>
<name>A0A6N7VHH6_ACIFE</name>
<protein>
    <submittedName>
        <fullName evidence="3">Cell division protein FtsL</fullName>
    </submittedName>
</protein>
<keyword evidence="2" id="KW-0472">Membrane</keyword>
<evidence type="ECO:0000313" key="4">
    <source>
        <dbReference type="Proteomes" id="UP000441455"/>
    </source>
</evidence>
<comment type="caution">
    <text evidence="3">The sequence shown here is derived from an EMBL/GenBank/DDBJ whole genome shotgun (WGS) entry which is preliminary data.</text>
</comment>
<feature type="transmembrane region" description="Helical" evidence="2">
    <location>
        <begin position="59"/>
        <end position="81"/>
    </location>
</feature>
<keyword evidence="3" id="KW-0131">Cell cycle</keyword>
<sequence length="138" mass="15967">MDTRKNSRPMEWPSQKYYTYGSAAVQEEETPAPSRPRQRQQTSKPKKTVKKENIVLRRVAFYACLVLSLIFVNVALSQLFFARSDDLVKLKAVEAQCLDENETLKIDVERLRSPERITSIAEKKLGMQTARSNIYVRE</sequence>
<feature type="region of interest" description="Disordered" evidence="1">
    <location>
        <begin position="23"/>
        <end position="48"/>
    </location>
</feature>
<keyword evidence="2" id="KW-0812">Transmembrane</keyword>
<dbReference type="AlphaFoldDB" id="A0A6N7VHH6"/>
<accession>A0A6N7VHH6</accession>
<gene>
    <name evidence="3" type="ORF">FX155_00270</name>
</gene>
<dbReference type="RefSeq" id="WP_022486907.1">
    <property type="nucleotide sequence ID" value="NZ_JAYLVM010000126.1"/>
</dbReference>
<proteinExistence type="predicted"/>
<dbReference type="Proteomes" id="UP000441455">
    <property type="component" value="Unassembled WGS sequence"/>
</dbReference>
<reference evidence="3 4" key="1">
    <citation type="submission" date="2019-08" db="EMBL/GenBank/DDBJ databases">
        <title>In-depth cultivation of the pig gut microbiome towards novel bacterial diversity and tailored functional studies.</title>
        <authorList>
            <person name="Wylensek D."/>
            <person name="Hitch T.C.A."/>
            <person name="Clavel T."/>
        </authorList>
    </citation>
    <scope>NUCLEOTIDE SEQUENCE [LARGE SCALE GENOMIC DNA]</scope>
    <source>
        <strain evidence="3 4">WCA-389-WT-5B</strain>
    </source>
</reference>
<dbReference type="OrthoDB" id="3034844at2"/>